<dbReference type="EMBL" id="WQMT02000001">
    <property type="protein sequence ID" value="KAG9227335.1"/>
    <property type="molecule type" value="Genomic_DNA"/>
</dbReference>
<keyword evidence="2" id="KW-1185">Reference proteome</keyword>
<evidence type="ECO:0000313" key="2">
    <source>
        <dbReference type="Proteomes" id="UP000824881"/>
    </source>
</evidence>
<reference evidence="1 2" key="1">
    <citation type="journal article" date="2021" name="Appl. Environ. Microbiol.">
        <title>Genetic linkage and physical mapping for an oyster mushroom Pleurotus cornucopiae and QTL analysis for the trait cap color.</title>
        <authorList>
            <person name="Zhang Y."/>
            <person name="Gao W."/>
            <person name="Sonnenberg A."/>
            <person name="Chen Q."/>
            <person name="Zhang J."/>
            <person name="Huang C."/>
        </authorList>
    </citation>
    <scope>NUCLEOTIDE SEQUENCE [LARGE SCALE GENOMIC DNA]</scope>
    <source>
        <strain evidence="1">CCMSSC00406</strain>
    </source>
</reference>
<organism evidence="1 2">
    <name type="scientific">Pleurotus cornucopiae</name>
    <name type="common">Cornucopia mushroom</name>
    <dbReference type="NCBI Taxonomy" id="5321"/>
    <lineage>
        <taxon>Eukaryota</taxon>
        <taxon>Fungi</taxon>
        <taxon>Dikarya</taxon>
        <taxon>Basidiomycota</taxon>
        <taxon>Agaricomycotina</taxon>
        <taxon>Agaricomycetes</taxon>
        <taxon>Agaricomycetidae</taxon>
        <taxon>Agaricales</taxon>
        <taxon>Pleurotineae</taxon>
        <taxon>Pleurotaceae</taxon>
        <taxon>Pleurotus</taxon>
    </lineage>
</organism>
<accession>A0ACB7JAP0</accession>
<name>A0ACB7JAP0_PLECO</name>
<gene>
    <name evidence="1" type="ORF">CCMSSC00406_0004126</name>
</gene>
<proteinExistence type="predicted"/>
<dbReference type="Proteomes" id="UP000824881">
    <property type="component" value="Unassembled WGS sequence"/>
</dbReference>
<protein>
    <submittedName>
        <fullName evidence="1">Uncharacterized protein</fullName>
    </submittedName>
</protein>
<comment type="caution">
    <text evidence="1">The sequence shown here is derived from an EMBL/GenBank/DDBJ whole genome shotgun (WGS) entry which is preliminary data.</text>
</comment>
<evidence type="ECO:0000313" key="1">
    <source>
        <dbReference type="EMBL" id="KAG9227335.1"/>
    </source>
</evidence>
<sequence length="880" mass="96960">MDHVPHLAGLRHHAQVVDQPSDLVDGEASIDVQISSDGTKNSASPSSTVGTSKNILDVEKGATTSVESTEYRYIDFEEDDPRNPMNFTRRRKWAITLVASTFTILASSAAGAYNMGFPSMLRDLNCTDFQATVGLAVYPLGFGIVPLVTASWSEEFGRMPLYMGSAVGFCAMLLGTALAKNIQTVIVMRFLLGAFGSTGATMVGGTIADVWAPHERGLPMALFSAAAVGGTGVGPIFAGWIEMNPHLDWRWIQWVQLIYSGAYTLILPFVVTETRSVILLNRLASKKRKEAKKNGDPDYHRIRAKVDRPRLGQLIWVSCTRPIYLLFTEPIVMAFSLWIGFAWGIIYGVIESMGTVFKTLHNFNQGQIGTTFVSMVIGTLFGFITIRYQERLYNFIPTLNQALDMDHVPHLAGLRHHAQVVDQPSDSVEGEASIDDNTVQVQISADGTKSAASPSSTVGTSKDILDVEKGATVSVEHPGYRYIDFEEDDPRNPMNFTRRRKWAITLVASMSTILASSAAGAYNMGVPSMLRDLNCTEFQAAVGLAVYPLGFGVVPLVTASWSEEFGRMPLALTASYADLGRAKNIQSVIVMRFLLGAFGSTGATMVGGTIADIWAPHERGLPMALFSAAAVGGTGVGPILAGWIEMNPHLDWRWIQWIQLMYSVAYTLILPFVLTETRSAILINRLASKARKEAKKNGDPDYNRIRAKVDRPRLGQLIWVSCTRPIYLLFTEPIVIAFSLWIGFSWGIIYGVIESMGTVFKTLHNFNQGQIGTAFVSMVIGTLFGFITVQYQEQLYKKYYPKRDMEARLYTACFAAILFPAGIFIYAWCSFTRVHWIGLIIGIVIFGWASFLIYHSVFTYLADCYGPFASSALAAQSLFL</sequence>